<dbReference type="Pfam" id="PF01740">
    <property type="entry name" value="STAS"/>
    <property type="match status" value="2"/>
</dbReference>
<proteinExistence type="predicted"/>
<evidence type="ECO:0000256" key="6">
    <source>
        <dbReference type="SAM" id="MobiDB-lite"/>
    </source>
</evidence>
<dbReference type="SUPFAM" id="SSF52091">
    <property type="entry name" value="SpoIIaa-like"/>
    <property type="match status" value="2"/>
</dbReference>
<dbReference type="Pfam" id="PF00916">
    <property type="entry name" value="Sulfate_transp"/>
    <property type="match status" value="2"/>
</dbReference>
<dbReference type="GO" id="GO:0016020">
    <property type="term" value="C:membrane"/>
    <property type="evidence" value="ECO:0007669"/>
    <property type="project" value="UniProtKB-SubCell"/>
</dbReference>
<evidence type="ECO:0000256" key="2">
    <source>
        <dbReference type="ARBA" id="ARBA00022692"/>
    </source>
</evidence>
<feature type="coiled-coil region" evidence="5">
    <location>
        <begin position="560"/>
        <end position="605"/>
    </location>
</feature>
<keyword evidence="4 7" id="KW-0472">Membrane</keyword>
<gene>
    <name evidence="9" type="ORF">PECUL_23A016112</name>
</gene>
<feature type="region of interest" description="Disordered" evidence="6">
    <location>
        <begin position="1297"/>
        <end position="1318"/>
    </location>
</feature>
<dbReference type="InterPro" id="IPR011547">
    <property type="entry name" value="SLC26A/SulP_dom"/>
</dbReference>
<dbReference type="GO" id="GO:0008271">
    <property type="term" value="F:secondary active sulfate transmembrane transporter activity"/>
    <property type="evidence" value="ECO:0007669"/>
    <property type="project" value="InterPro"/>
</dbReference>
<evidence type="ECO:0000256" key="1">
    <source>
        <dbReference type="ARBA" id="ARBA00004141"/>
    </source>
</evidence>
<feature type="transmembrane region" description="Helical" evidence="7">
    <location>
        <begin position="1004"/>
        <end position="1026"/>
    </location>
</feature>
<feature type="transmembrane region" description="Helical" evidence="7">
    <location>
        <begin position="325"/>
        <end position="350"/>
    </location>
</feature>
<dbReference type="InterPro" id="IPR018045">
    <property type="entry name" value="S04_transporter_CS"/>
</dbReference>
<feature type="transmembrane region" description="Helical" evidence="7">
    <location>
        <begin position="371"/>
        <end position="392"/>
    </location>
</feature>
<feature type="transmembrane region" description="Helical" evidence="7">
    <location>
        <begin position="978"/>
        <end position="997"/>
    </location>
</feature>
<feature type="transmembrane region" description="Helical" evidence="7">
    <location>
        <begin position="1195"/>
        <end position="1220"/>
    </location>
</feature>
<feature type="transmembrane region" description="Helical" evidence="7">
    <location>
        <begin position="472"/>
        <end position="496"/>
    </location>
</feature>
<sequence length="1477" mass="162927">MGDTCLQDGVTHTRQKVALSEVELEQLAPRSEAVGPPLLTRVKNKLRCSGSIAKSQLFKFIPILSWLPRYRVKEWLLGDIISGISVGTIQLPQGLAWGLLAGVPPVFGLYSSFYPVFIYSLFGTSKHLSIGTFAVMSVMVATVTESLAPNEKFMLPGNESIIDTVARDHARVEAASALSLLVGIFQLLLGLMRFGFVSMYLSDPLIRGYTTAAAFHVVMSQLKSIFGVEISQKSQPLSLIYAFVSLCTKLPQTNIGSLITGIIAMIVLFTVKTLNEKYHSKIRFVVPIELITLIVATGISFGVNLNEKFGMEVVGDIPVGMKAPVVPNISLFGHMIGNAFALAVVVYAFNISLAKMFAVKYGYTVDSNQELIAMGICHSVGSFFQCFSVATAMSRSLVLESTGGNSQVSGAVSSLMILIIILKAGELFESLPKTILGAVVIVNLKGIFMQFSDIPTLWKANKVDLMVWLVTFVATMLLNMDMGLVVSVAFSLATVISRTQLPQYSILGQVSNTEIYRDVKQFELVKEVPGVKIFQSSCTLYFANADLYADSLKKMCGVDVDKLIKRKKKAIKKQMKLKEKIEKEAKKQNKKKKKGEAKIENENELKPFAPDIAARNMEAKEIAVELLEESAPDFFGSDKCPFHSLILDLSTASFIDTVSIKILKHIFRDFQEIDVKVYLAGCHASVIKHLEVGNFFSSTISKGQLFPTVQDAITYIFRKLFLKQAAEVILAREEIPDRQLDSVDAELNEIAPRRKMAKPSRWNRLRSRFRCSKATARSLLLRYVPVLKWLPRYPAKEWILGDLISGISVGIVQLPQGLAYALLAGLPPVFGLYTSFYPVFIYFLLGTSRHISVGTFAVVCVMIGSVTESLAPNENFMHALNSTAVDAAARDHRRVELAIALAFLVGLFQIALGLIQFGFVVTYLSDPVISGYTTASAVHVLVSQLKYLFGIRLSQKTQPFSLIHTIINLCSKMTQTNIGTLVTSIVAITVLLLMKYFNELLSGWLFIPIPIELIMLIVSTGISYGVGLYEKYGIEPVGDIPVGLQVPVLPNFSHFSDIVGNAFAIAVVGYAITISLGKVFASKHGYKVDSNQELIAIGFSNFIGSFFLSFAISASVSRSLLQESTGGNSQVASAIASCVIFVIILRAGELFEDLPKAILASIVVVNLKGMFKQFSEVRVLWKTNKIDLLVWTVTFIATVLLNMDIGLIVSIGFSLLTIVIRTQLSNYSVLGKIDDLSIYRDVTQYHKAKEITGIKIFHSSSTIFFANAELYTEALKQKCGVDVERLIEKKRKAIKKLKKKQQKDNKKAQKDKQQAEEAREVLTGHDNVGFDGLELGSVPKEREAEKEQNMQEGTIITVPGHAKIEDTAAKFTLQSLGLYKPDFHSLILDFTAVNFVDTVCVKVLRKIFKDFAEIEVEVYLAGCSETVMTGLEEGNFFTDSISQSHVFSSVHDAVTYLTIEQDQISMMNVQRGPDTRL</sequence>
<feature type="transmembrane region" description="Helical" evidence="7">
    <location>
        <begin position="177"/>
        <end position="201"/>
    </location>
</feature>
<keyword evidence="2 7" id="KW-0812">Transmembrane</keyword>
<dbReference type="Gene3D" id="3.30.750.24">
    <property type="entry name" value="STAS domain"/>
    <property type="match status" value="2"/>
</dbReference>
<dbReference type="CDD" id="cd07042">
    <property type="entry name" value="STAS_SulP_like_sulfate_transporter"/>
    <property type="match status" value="2"/>
</dbReference>
<feature type="transmembrane region" description="Helical" evidence="7">
    <location>
        <begin position="1093"/>
        <end position="1116"/>
    </location>
</feature>
<feature type="transmembrane region" description="Helical" evidence="7">
    <location>
        <begin position="255"/>
        <end position="272"/>
    </location>
</feature>
<keyword evidence="10" id="KW-1185">Reference proteome</keyword>
<dbReference type="InterPro" id="IPR002645">
    <property type="entry name" value="STAS_dom"/>
</dbReference>
<feature type="transmembrane region" description="Helical" evidence="7">
    <location>
        <begin position="284"/>
        <end position="305"/>
    </location>
</feature>
<feature type="transmembrane region" description="Helical" evidence="7">
    <location>
        <begin position="95"/>
        <end position="122"/>
    </location>
</feature>
<keyword evidence="3 7" id="KW-1133">Transmembrane helix</keyword>
<feature type="domain" description="STAS" evidence="8">
    <location>
        <begin position="521"/>
        <end position="716"/>
    </location>
</feature>
<dbReference type="EMBL" id="OW240919">
    <property type="protein sequence ID" value="CAH2311940.1"/>
    <property type="molecule type" value="Genomic_DNA"/>
</dbReference>
<dbReference type="PANTHER" id="PTHR11814">
    <property type="entry name" value="SULFATE TRANSPORTER"/>
    <property type="match status" value="1"/>
</dbReference>
<dbReference type="InterPro" id="IPR036513">
    <property type="entry name" value="STAS_dom_sf"/>
</dbReference>
<evidence type="ECO:0000259" key="8">
    <source>
        <dbReference type="PROSITE" id="PS50801"/>
    </source>
</evidence>
<feature type="transmembrane region" description="Helical" evidence="7">
    <location>
        <begin position="434"/>
        <end position="452"/>
    </location>
</feature>
<evidence type="ECO:0000313" key="9">
    <source>
        <dbReference type="EMBL" id="CAH2311940.1"/>
    </source>
</evidence>
<keyword evidence="5" id="KW-0175">Coiled coil</keyword>
<evidence type="ECO:0000256" key="4">
    <source>
        <dbReference type="ARBA" id="ARBA00023136"/>
    </source>
</evidence>
<feature type="transmembrane region" description="Helical" evidence="7">
    <location>
        <begin position="897"/>
        <end position="924"/>
    </location>
</feature>
<comment type="subcellular location">
    <subcellularLocation>
        <location evidence="1">Membrane</location>
        <topology evidence="1">Multi-pass membrane protein</topology>
    </subcellularLocation>
</comment>
<feature type="transmembrane region" description="Helical" evidence="7">
    <location>
        <begin position="818"/>
        <end position="845"/>
    </location>
</feature>
<feature type="domain" description="STAS" evidence="8">
    <location>
        <begin position="1244"/>
        <end position="1457"/>
    </location>
</feature>
<dbReference type="InterPro" id="IPR001902">
    <property type="entry name" value="SLC26A/SulP_fam"/>
</dbReference>
<evidence type="ECO:0000313" key="10">
    <source>
        <dbReference type="Proteomes" id="UP001295444"/>
    </source>
</evidence>
<dbReference type="PROSITE" id="PS01130">
    <property type="entry name" value="SLC26A"/>
    <property type="match status" value="2"/>
</dbReference>
<reference evidence="9" key="1">
    <citation type="submission" date="2022-03" db="EMBL/GenBank/DDBJ databases">
        <authorList>
            <person name="Alioto T."/>
            <person name="Alioto T."/>
            <person name="Gomez Garrido J."/>
        </authorList>
    </citation>
    <scope>NUCLEOTIDE SEQUENCE</scope>
</reference>
<feature type="compositionally biased region" description="Basic and acidic residues" evidence="6">
    <location>
        <begin position="1302"/>
        <end position="1318"/>
    </location>
</feature>
<evidence type="ECO:0000256" key="5">
    <source>
        <dbReference type="SAM" id="Coils"/>
    </source>
</evidence>
<evidence type="ECO:0000256" key="3">
    <source>
        <dbReference type="ARBA" id="ARBA00022989"/>
    </source>
</evidence>
<accession>A0AAD1SX16</accession>
<feature type="transmembrane region" description="Helical" evidence="7">
    <location>
        <begin position="404"/>
        <end position="422"/>
    </location>
</feature>
<protein>
    <submittedName>
        <fullName evidence="9">Solute carrier family 26 member 6 isoform X1</fullName>
    </submittedName>
</protein>
<evidence type="ECO:0000256" key="7">
    <source>
        <dbReference type="SAM" id="Phobius"/>
    </source>
</evidence>
<feature type="transmembrane region" description="Helical" evidence="7">
    <location>
        <begin position="1058"/>
        <end position="1081"/>
    </location>
</feature>
<organism evidence="9 10">
    <name type="scientific">Pelobates cultripes</name>
    <name type="common">Western spadefoot toad</name>
    <dbReference type="NCBI Taxonomy" id="61616"/>
    <lineage>
        <taxon>Eukaryota</taxon>
        <taxon>Metazoa</taxon>
        <taxon>Chordata</taxon>
        <taxon>Craniata</taxon>
        <taxon>Vertebrata</taxon>
        <taxon>Euteleostomi</taxon>
        <taxon>Amphibia</taxon>
        <taxon>Batrachia</taxon>
        <taxon>Anura</taxon>
        <taxon>Pelobatoidea</taxon>
        <taxon>Pelobatidae</taxon>
        <taxon>Pelobates</taxon>
    </lineage>
</organism>
<dbReference type="PROSITE" id="PS50801">
    <property type="entry name" value="STAS"/>
    <property type="match status" value="2"/>
</dbReference>
<feature type="transmembrane region" description="Helical" evidence="7">
    <location>
        <begin position="1128"/>
        <end position="1145"/>
    </location>
</feature>
<dbReference type="NCBIfam" id="TIGR00815">
    <property type="entry name" value="sulP"/>
    <property type="match status" value="2"/>
</dbReference>
<dbReference type="Proteomes" id="UP001295444">
    <property type="component" value="Chromosome 08"/>
</dbReference>
<name>A0AAD1SX16_PELCU</name>